<dbReference type="EMBL" id="GBXM01065638">
    <property type="protein sequence ID" value="JAH42939.1"/>
    <property type="molecule type" value="Transcribed_RNA"/>
</dbReference>
<reference evidence="1" key="2">
    <citation type="journal article" date="2015" name="Fish Shellfish Immunol.">
        <title>Early steps in the European eel (Anguilla anguilla)-Vibrio vulnificus interaction in the gills: Role of the RtxA13 toxin.</title>
        <authorList>
            <person name="Callol A."/>
            <person name="Pajuelo D."/>
            <person name="Ebbesson L."/>
            <person name="Teles M."/>
            <person name="MacKenzie S."/>
            <person name="Amaro C."/>
        </authorList>
    </citation>
    <scope>NUCLEOTIDE SEQUENCE</scope>
</reference>
<dbReference type="AlphaFoldDB" id="A0A0E9SNJ9"/>
<sequence length="86" mass="10174">MLYPIFIVVILQVTLHNHNVRENCLSFTFQINSLGELVQVNILIAQPLPQFNFLNILKARDFHISRIISYPLILFPDTMLERFFRD</sequence>
<evidence type="ECO:0000313" key="1">
    <source>
        <dbReference type="EMBL" id="JAH42939.1"/>
    </source>
</evidence>
<proteinExistence type="predicted"/>
<accession>A0A0E9SNJ9</accession>
<name>A0A0E9SNJ9_ANGAN</name>
<organism evidence="1">
    <name type="scientific">Anguilla anguilla</name>
    <name type="common">European freshwater eel</name>
    <name type="synonym">Muraena anguilla</name>
    <dbReference type="NCBI Taxonomy" id="7936"/>
    <lineage>
        <taxon>Eukaryota</taxon>
        <taxon>Metazoa</taxon>
        <taxon>Chordata</taxon>
        <taxon>Craniata</taxon>
        <taxon>Vertebrata</taxon>
        <taxon>Euteleostomi</taxon>
        <taxon>Actinopterygii</taxon>
        <taxon>Neopterygii</taxon>
        <taxon>Teleostei</taxon>
        <taxon>Anguilliformes</taxon>
        <taxon>Anguillidae</taxon>
        <taxon>Anguilla</taxon>
    </lineage>
</organism>
<protein>
    <submittedName>
        <fullName evidence="1">Uncharacterized protein</fullName>
    </submittedName>
</protein>
<reference evidence="1" key="1">
    <citation type="submission" date="2014-11" db="EMBL/GenBank/DDBJ databases">
        <authorList>
            <person name="Amaro Gonzalez C."/>
        </authorList>
    </citation>
    <scope>NUCLEOTIDE SEQUENCE</scope>
</reference>